<gene>
    <name evidence="1" type="ORF">ENM78_04970</name>
</gene>
<comment type="caution">
    <text evidence="1">The sequence shown here is derived from an EMBL/GenBank/DDBJ whole genome shotgun (WGS) entry which is preliminary data.</text>
</comment>
<reference evidence="1" key="1">
    <citation type="journal article" date="2020" name="mSystems">
        <title>Genome- and Community-Level Interaction Insights into Carbon Utilization and Element Cycling Functions of Hydrothermarchaeota in Hydrothermal Sediment.</title>
        <authorList>
            <person name="Zhou Z."/>
            <person name="Liu Y."/>
            <person name="Xu W."/>
            <person name="Pan J."/>
            <person name="Luo Z.H."/>
            <person name="Li M."/>
        </authorList>
    </citation>
    <scope>NUCLEOTIDE SEQUENCE [LARGE SCALE GENOMIC DNA]</scope>
    <source>
        <strain evidence="1">SpSt-1116</strain>
    </source>
</reference>
<name>A0A7J3ZMV9_9CREN</name>
<dbReference type="AlphaFoldDB" id="A0A7J3ZMV9"/>
<sequence>MVLNRVDRRDVELVRVALPDSCTSRGRVLAPPWNYKVENVLLMLSRSGNVYYIAFQFRDPFDATSSVSGADLFIAID</sequence>
<accession>A0A7J3ZMV9</accession>
<evidence type="ECO:0000313" key="1">
    <source>
        <dbReference type="EMBL" id="HHQ80780.1"/>
    </source>
</evidence>
<protein>
    <submittedName>
        <fullName evidence="1">Uncharacterized protein</fullName>
    </submittedName>
</protein>
<dbReference type="EMBL" id="DRZC01000072">
    <property type="protein sequence ID" value="HHQ80780.1"/>
    <property type="molecule type" value="Genomic_DNA"/>
</dbReference>
<proteinExistence type="predicted"/>
<organism evidence="1">
    <name type="scientific">Fervidicoccus fontis</name>
    <dbReference type="NCBI Taxonomy" id="683846"/>
    <lineage>
        <taxon>Archaea</taxon>
        <taxon>Thermoproteota</taxon>
        <taxon>Thermoprotei</taxon>
        <taxon>Fervidicoccales</taxon>
        <taxon>Fervidicoccaceae</taxon>
        <taxon>Fervidicoccus</taxon>
    </lineage>
</organism>